<protein>
    <submittedName>
        <fullName evidence="5">DUF6531 domain-containing protein</fullName>
    </submittedName>
</protein>
<dbReference type="InterPro" id="IPR045351">
    <property type="entry name" value="DUF6531"/>
</dbReference>
<dbReference type="NCBIfam" id="TIGR03696">
    <property type="entry name" value="Rhs_assc_core"/>
    <property type="match status" value="1"/>
</dbReference>
<dbReference type="InterPro" id="IPR050708">
    <property type="entry name" value="T6SS_VgrG/RHS"/>
</dbReference>
<keyword evidence="1" id="KW-0677">Repeat</keyword>
<dbReference type="Proteomes" id="UP001375382">
    <property type="component" value="Unassembled WGS sequence"/>
</dbReference>
<feature type="domain" description="Teneurin-like YD-shell" evidence="4">
    <location>
        <begin position="835"/>
        <end position="964"/>
    </location>
</feature>
<feature type="domain" description="Teneurin-like YD-shell" evidence="4">
    <location>
        <begin position="1009"/>
        <end position="1270"/>
    </location>
</feature>
<dbReference type="PANTHER" id="PTHR32305">
    <property type="match status" value="1"/>
</dbReference>
<keyword evidence="6" id="KW-1185">Reference proteome</keyword>
<evidence type="ECO:0000256" key="2">
    <source>
        <dbReference type="SAM" id="SignalP"/>
    </source>
</evidence>
<evidence type="ECO:0000313" key="5">
    <source>
        <dbReference type="EMBL" id="MEH8018336.1"/>
    </source>
</evidence>
<evidence type="ECO:0000256" key="1">
    <source>
        <dbReference type="ARBA" id="ARBA00022737"/>
    </source>
</evidence>
<dbReference type="Pfam" id="PF20148">
    <property type="entry name" value="DUF6531"/>
    <property type="match status" value="1"/>
</dbReference>
<name>A0ABU8C9I5_9GAMM</name>
<dbReference type="Pfam" id="PF25023">
    <property type="entry name" value="TEN_YD-shell"/>
    <property type="match status" value="2"/>
</dbReference>
<dbReference type="EMBL" id="JALAAR010000012">
    <property type="protein sequence ID" value="MEH8018336.1"/>
    <property type="molecule type" value="Genomic_DNA"/>
</dbReference>
<dbReference type="InterPro" id="IPR056823">
    <property type="entry name" value="TEN-like_YD-shell"/>
</dbReference>
<accession>A0ABU8C9I5</accession>
<dbReference type="Pfam" id="PF05593">
    <property type="entry name" value="RHS_repeat"/>
    <property type="match status" value="2"/>
</dbReference>
<organism evidence="5 6">
    <name type="scientific">Rheinheimera muenzenbergensis</name>
    <dbReference type="NCBI Taxonomy" id="1193628"/>
    <lineage>
        <taxon>Bacteria</taxon>
        <taxon>Pseudomonadati</taxon>
        <taxon>Pseudomonadota</taxon>
        <taxon>Gammaproteobacteria</taxon>
        <taxon>Chromatiales</taxon>
        <taxon>Chromatiaceae</taxon>
        <taxon>Rheinheimera</taxon>
    </lineage>
</organism>
<feature type="chain" id="PRO_5045098167" evidence="2">
    <location>
        <begin position="24"/>
        <end position="1433"/>
    </location>
</feature>
<dbReference type="NCBIfam" id="TIGR01643">
    <property type="entry name" value="YD_repeat_2x"/>
    <property type="match status" value="5"/>
</dbReference>
<evidence type="ECO:0000313" key="6">
    <source>
        <dbReference type="Proteomes" id="UP001375382"/>
    </source>
</evidence>
<sequence>MKIYLYKGVLGFAALTLSPVVSAITYEDVFSAHGIPAHCVPTSRSYMEASMCIENNNPNIPIGLRCDIDLGSFDCDGDGVEDDVERIVVKGTIPKDLFGELLDPSEFINDMMHGLRDQLIASPHLPPFTITVPKKPDNRDEQNQCETAGNPVIIATGAKYQVETDFIDSTENMPLAFTRYYHSKNGSISAGIGDRWQHNFSYHLNITYERLNATNPRYEQCLRGTGNCYDWLEDSDDISVVAVERVLPDGSRTLEAAEPWSTYNFNTKLWTFTFDDGSSETYSQYGVILSKSDASGIGWTFRYLSNSRLDRVTHTSGRFIQFHWDNQRIVGVTDPAGKRYNYQYNGRSLVKVTYPENTGNSTYHYGENGAPADLLTGISHNDIRYSRYKYNGRKVVDSARADGSHSTKFQYGTDYTLVTNSNGAHSKHIYDSNTKQLIRIERNGVQSCPDAVAKTGYDDRGRISWEEDWQGVRKEYSYNTRNQLIEERNGIKTGYPQELRITQYSWLTNPLRPASIKRFGASLSEPVDETLYNYYPDNHAAKHRLQSINHCNRSNIGTANSCRAIGYSYSFHSNKLPSQIIIDGPLAGSADKITQNYNAQGYLLSTTNALGHMASYSNHNALGLPGRMTDANGLIVNLTYDARGRLINQQQSGTTTRTASYAYGPFGITQKTAAGITERISYANNGNISKIGHGTSSNLIEQQYSYNAAGMQEELRYLTGGSLQYSKRQQTDELGRLLEQQGNYNQHFSYRWDNNGNLIEATDGLGNTTHYQYNAHNQLSKSTNADGNNTLYGYDRAGNLTEVTDPRGRKTSYHYDGFGNLLRLVSPDTGTTQYQYDAAGKLTKKIRANAVATTYSYDNAGRIIKAVSGSQTQSWAYDNCTNGKGRLCSVTDTGTSTSYSYNKEGALTSQTTVINGASYISSWAYDTQGRTTSITYPGGNQALYEYDTLGRVKTVKAKIGSTTYTVANNIAYYAYGPVSGWSYGNGLSRSTPHDLDYRVSGITTSGIQSLGYSYDRNNQITGISNGITSALSASYQYDSLFRLIKATASSNTNSLLYDANSNRSRHTTAAGNSQYAIISSNNRLSSITGVNAKSFTYDLVGNLTQKTGTGGTISYSYDGFNRKKSSVTSAGTTSYSYNVLNQRVRKTGPQGNFNYLYLADGTLLGETASNGTALSKQYIWFASRLVGLIYNNQLYFIHNDHLGRPEVATNSGKSIVWRAHNKAFDREVTINSIGGLNIGFPGQYYDTETSLWYNWNRYYDASLGRYTQSDPIGLAGGFNTYEYVGGNPVNSFDPRGLDACSCSMPSRKDSQIFKTQKLQLNQTQIDRLNREYNQMSAVNSYGQAAIIGAVSTLVPFLRVPEAIGKWSGPVGYSVGLIHGASGLSGAGATPYNRILEGSMTTQFFDHGSHIQSVNEYFDQSGNSLGRFANEYCE</sequence>
<dbReference type="InterPro" id="IPR022385">
    <property type="entry name" value="Rhs_assc_core"/>
</dbReference>
<feature type="signal peptide" evidence="2">
    <location>
        <begin position="1"/>
        <end position="23"/>
    </location>
</feature>
<reference evidence="5 6" key="1">
    <citation type="journal article" date="2023" name="Ecotoxicol. Environ. Saf.">
        <title>Mercury remediation potential of mercury-resistant strain Rheinheimera metallidurans sp. nov. isolated from a municipal waste dumping site.</title>
        <authorList>
            <person name="Yadav V."/>
            <person name="Manjhi A."/>
            <person name="Vadakedath N."/>
        </authorList>
    </citation>
    <scope>NUCLEOTIDE SEQUENCE [LARGE SCALE GENOMIC DNA]</scope>
    <source>
        <strain evidence="5 6">E-49</strain>
    </source>
</reference>
<dbReference type="PRINTS" id="PR00394">
    <property type="entry name" value="RHSPROTEIN"/>
</dbReference>
<proteinExistence type="predicted"/>
<comment type="caution">
    <text evidence="5">The sequence shown here is derived from an EMBL/GenBank/DDBJ whole genome shotgun (WGS) entry which is preliminary data.</text>
</comment>
<dbReference type="InterPro" id="IPR006530">
    <property type="entry name" value="YD"/>
</dbReference>
<dbReference type="Gene3D" id="2.180.10.10">
    <property type="entry name" value="RHS repeat-associated core"/>
    <property type="match status" value="3"/>
</dbReference>
<dbReference type="PANTHER" id="PTHR32305:SF15">
    <property type="entry name" value="PROTEIN RHSA-RELATED"/>
    <property type="match status" value="1"/>
</dbReference>
<dbReference type="SUPFAM" id="SSF69304">
    <property type="entry name" value="Tricorn protease N-terminal domain"/>
    <property type="match status" value="1"/>
</dbReference>
<feature type="domain" description="DUF6531" evidence="3">
    <location>
        <begin position="149"/>
        <end position="207"/>
    </location>
</feature>
<dbReference type="InterPro" id="IPR031325">
    <property type="entry name" value="RHS_repeat"/>
</dbReference>
<evidence type="ECO:0000259" key="4">
    <source>
        <dbReference type="Pfam" id="PF25023"/>
    </source>
</evidence>
<gene>
    <name evidence="5" type="ORF">MN202_13930</name>
</gene>
<evidence type="ECO:0000259" key="3">
    <source>
        <dbReference type="Pfam" id="PF20148"/>
    </source>
</evidence>
<keyword evidence="2" id="KW-0732">Signal</keyword>
<dbReference type="RefSeq" id="WP_335736743.1">
    <property type="nucleotide sequence ID" value="NZ_JALAAR010000012.1"/>
</dbReference>